<dbReference type="PANTHER" id="PTHR11567">
    <property type="entry name" value="ACID PHOSPHATASE-RELATED"/>
    <property type="match status" value="1"/>
</dbReference>
<accession>A0A1R2B4B5</accession>
<keyword evidence="3" id="KW-0732">Signal</keyword>
<evidence type="ECO:0000313" key="5">
    <source>
        <dbReference type="Proteomes" id="UP000187209"/>
    </source>
</evidence>
<dbReference type="InterPro" id="IPR000560">
    <property type="entry name" value="His_Pase_clade-2"/>
</dbReference>
<evidence type="ECO:0000313" key="4">
    <source>
        <dbReference type="EMBL" id="OMJ71515.1"/>
    </source>
</evidence>
<evidence type="ECO:0008006" key="6">
    <source>
        <dbReference type="Google" id="ProtNLM"/>
    </source>
</evidence>
<dbReference type="InterPro" id="IPR029033">
    <property type="entry name" value="His_PPase_superfam"/>
</dbReference>
<organism evidence="4 5">
    <name type="scientific">Stentor coeruleus</name>
    <dbReference type="NCBI Taxonomy" id="5963"/>
    <lineage>
        <taxon>Eukaryota</taxon>
        <taxon>Sar</taxon>
        <taxon>Alveolata</taxon>
        <taxon>Ciliophora</taxon>
        <taxon>Postciliodesmatophora</taxon>
        <taxon>Heterotrichea</taxon>
        <taxon>Heterotrichida</taxon>
        <taxon>Stentoridae</taxon>
        <taxon>Stentor</taxon>
    </lineage>
</organism>
<reference evidence="4 5" key="1">
    <citation type="submission" date="2016-11" db="EMBL/GenBank/DDBJ databases">
        <title>The macronuclear genome of Stentor coeruleus: a giant cell with tiny introns.</title>
        <authorList>
            <person name="Slabodnick M."/>
            <person name="Ruby J.G."/>
            <person name="Reiff S.B."/>
            <person name="Swart E.C."/>
            <person name="Gosai S."/>
            <person name="Prabakaran S."/>
            <person name="Witkowska E."/>
            <person name="Larue G.E."/>
            <person name="Fisher S."/>
            <person name="Freeman R.M."/>
            <person name="Gunawardena J."/>
            <person name="Chu W."/>
            <person name="Stover N.A."/>
            <person name="Gregory B.D."/>
            <person name="Nowacki M."/>
            <person name="Derisi J."/>
            <person name="Roy S.W."/>
            <person name="Marshall W.F."/>
            <person name="Sood P."/>
        </authorList>
    </citation>
    <scope>NUCLEOTIDE SEQUENCE [LARGE SCALE GENOMIC DNA]</scope>
    <source>
        <strain evidence="4">WM001</strain>
    </source>
</reference>
<dbReference type="AlphaFoldDB" id="A0A1R2B4B5"/>
<dbReference type="EMBL" id="MPUH01000983">
    <property type="protein sequence ID" value="OMJ71515.1"/>
    <property type="molecule type" value="Genomic_DNA"/>
</dbReference>
<evidence type="ECO:0000256" key="2">
    <source>
        <dbReference type="ARBA" id="ARBA00022801"/>
    </source>
</evidence>
<keyword evidence="2" id="KW-0378">Hydrolase</keyword>
<dbReference type="Pfam" id="PF00328">
    <property type="entry name" value="His_Phos_2"/>
    <property type="match status" value="1"/>
</dbReference>
<protein>
    <recommendedName>
        <fullName evidence="6">Acid phosphatase</fullName>
    </recommendedName>
</protein>
<dbReference type="InterPro" id="IPR050645">
    <property type="entry name" value="Histidine_acid_phosphatase"/>
</dbReference>
<proteinExistence type="inferred from homology"/>
<dbReference type="PANTHER" id="PTHR11567:SF110">
    <property type="entry name" value="2-PHOSPHOXYLOSE PHOSPHATASE 1"/>
    <property type="match status" value="1"/>
</dbReference>
<evidence type="ECO:0000256" key="3">
    <source>
        <dbReference type="SAM" id="SignalP"/>
    </source>
</evidence>
<dbReference type="Gene3D" id="3.40.50.1240">
    <property type="entry name" value="Phosphoglycerate mutase-like"/>
    <property type="match status" value="1"/>
</dbReference>
<dbReference type="PROSITE" id="PS00616">
    <property type="entry name" value="HIS_ACID_PHOSPHAT_1"/>
    <property type="match status" value="1"/>
</dbReference>
<feature type="chain" id="PRO_5012774268" description="Acid phosphatase" evidence="3">
    <location>
        <begin position="18"/>
        <end position="411"/>
    </location>
</feature>
<dbReference type="SUPFAM" id="SSF53254">
    <property type="entry name" value="Phosphoglycerate mutase-like"/>
    <property type="match status" value="1"/>
</dbReference>
<dbReference type="GO" id="GO:0016791">
    <property type="term" value="F:phosphatase activity"/>
    <property type="evidence" value="ECO:0007669"/>
    <property type="project" value="TreeGrafter"/>
</dbReference>
<comment type="similarity">
    <text evidence="1">Belongs to the histidine acid phosphatase family.</text>
</comment>
<comment type="caution">
    <text evidence="4">The sequence shown here is derived from an EMBL/GenBank/DDBJ whole genome shotgun (WGS) entry which is preliminary data.</text>
</comment>
<sequence length="411" mass="47753">MFIFILPFCFFPFLVSSELVGLVQLARHGARSPLKKYPWDNSPWKVEMGELTSEGSMQHYIIGQEFRQRYIIKEKFLNSTLSLQEIYIQSTDFRRTIKSAQSQMLGFYPNGPILSSNSMQSKAIPPFEIPEFSNTMNTLGLNALPYSFQPVVIKVMEKKHDRLLLGHEDGCEIMKEYKKAAKEYDTYKLRVLDYEKRYKDKLEKILNMGIISFEEASYVADALECIKFHNYPLPDGIDENIYDALMEIKDYKNSFFYEVEDALKLAVSEFFIELVKTFNKIIKVHSLDENKETDTETLDVDKVNSFIQSVPKYKLYLAHDTTLISILSALEAWNSFAPPFASTLLFELHKINGDFLVKTIFNDVVLKMQKCYSGLCNYNYFKTMLEKKINPKYELICQVNIVKNKETINGQ</sequence>
<dbReference type="OrthoDB" id="299201at2759"/>
<feature type="signal peptide" evidence="3">
    <location>
        <begin position="1"/>
        <end position="17"/>
    </location>
</feature>
<gene>
    <name evidence="4" type="ORF">SteCoe_30268</name>
</gene>
<dbReference type="CDD" id="cd07061">
    <property type="entry name" value="HP_HAP_like"/>
    <property type="match status" value="1"/>
</dbReference>
<dbReference type="InterPro" id="IPR033379">
    <property type="entry name" value="Acid_Pase_AS"/>
</dbReference>
<keyword evidence="5" id="KW-1185">Reference proteome</keyword>
<dbReference type="Proteomes" id="UP000187209">
    <property type="component" value="Unassembled WGS sequence"/>
</dbReference>
<evidence type="ECO:0000256" key="1">
    <source>
        <dbReference type="ARBA" id="ARBA00005375"/>
    </source>
</evidence>
<name>A0A1R2B4B5_9CILI</name>